<keyword evidence="1" id="KW-1133">Transmembrane helix</keyword>
<sequence length="65" mass="7265">MNNYRIAGFLKILMIWIIVMTALTGIYAASGSGLTLLIGVIFSWLVAGAMYVQDKQLKKIWNDNN</sequence>
<organism evidence="2 3">
    <name type="scientific">Virgibacillus profundi</name>
    <dbReference type="NCBI Taxonomy" id="2024555"/>
    <lineage>
        <taxon>Bacteria</taxon>
        <taxon>Bacillati</taxon>
        <taxon>Bacillota</taxon>
        <taxon>Bacilli</taxon>
        <taxon>Bacillales</taxon>
        <taxon>Bacillaceae</taxon>
        <taxon>Virgibacillus</taxon>
    </lineage>
</organism>
<keyword evidence="1" id="KW-0472">Membrane</keyword>
<reference evidence="2 3" key="1">
    <citation type="submission" date="2017-08" db="EMBL/GenBank/DDBJ databases">
        <title>Virgibacillus indicus sp. nov. and Virgibacillus profoundi sp. nov, two moderately halophilic bacteria isolated from marine sediment by using the Microfluidic Streak Plate.</title>
        <authorList>
            <person name="Xu B."/>
            <person name="Hu B."/>
            <person name="Wang J."/>
            <person name="Zhu Y."/>
            <person name="Huang L."/>
            <person name="Du W."/>
            <person name="Huang Y."/>
        </authorList>
    </citation>
    <scope>NUCLEOTIDE SEQUENCE [LARGE SCALE GENOMIC DNA]</scope>
    <source>
        <strain evidence="2 3">IO3-P3-H5</strain>
    </source>
</reference>
<proteinExistence type="predicted"/>
<evidence type="ECO:0000313" key="3">
    <source>
        <dbReference type="Proteomes" id="UP000218887"/>
    </source>
</evidence>
<evidence type="ECO:0000313" key="2">
    <source>
        <dbReference type="EMBL" id="PAV30340.1"/>
    </source>
</evidence>
<keyword evidence="1" id="KW-0812">Transmembrane</keyword>
<name>A0A2A2IGS1_9BACI</name>
<protein>
    <submittedName>
        <fullName evidence="2">Uncharacterized protein</fullName>
    </submittedName>
</protein>
<gene>
    <name evidence="2" type="ORF">CIL05_07670</name>
</gene>
<dbReference type="AlphaFoldDB" id="A0A2A2IGS1"/>
<accession>A0A2A2IGS1</accession>
<dbReference type="Proteomes" id="UP000218887">
    <property type="component" value="Unassembled WGS sequence"/>
</dbReference>
<keyword evidence="3" id="KW-1185">Reference proteome</keyword>
<comment type="caution">
    <text evidence="2">The sequence shown here is derived from an EMBL/GenBank/DDBJ whole genome shotgun (WGS) entry which is preliminary data.</text>
</comment>
<feature type="transmembrane region" description="Helical" evidence="1">
    <location>
        <begin position="34"/>
        <end position="52"/>
    </location>
</feature>
<dbReference type="RefSeq" id="WP_095654942.1">
    <property type="nucleotide sequence ID" value="NZ_NPOA01000004.1"/>
</dbReference>
<dbReference type="EMBL" id="NPOA01000004">
    <property type="protein sequence ID" value="PAV30340.1"/>
    <property type="molecule type" value="Genomic_DNA"/>
</dbReference>
<feature type="transmembrane region" description="Helical" evidence="1">
    <location>
        <begin position="7"/>
        <end position="28"/>
    </location>
</feature>
<evidence type="ECO:0000256" key="1">
    <source>
        <dbReference type="SAM" id="Phobius"/>
    </source>
</evidence>